<dbReference type="InterPro" id="IPR003148">
    <property type="entry name" value="RCK_N"/>
</dbReference>
<dbReference type="NCBIfam" id="TIGR00932">
    <property type="entry name" value="2a37"/>
    <property type="match status" value="1"/>
</dbReference>
<dbReference type="AlphaFoldDB" id="C6XAA8"/>
<comment type="similarity">
    <text evidence="2">Belongs to the monovalent cation:proton antiporter 2 (CPA2) transporter (TC 2.A.37) family.</text>
</comment>
<dbReference type="HOGENOM" id="CLU_005126_9_3_4"/>
<dbReference type="Gene3D" id="3.40.50.720">
    <property type="entry name" value="NAD(P)-binding Rossmann-like Domain"/>
    <property type="match status" value="1"/>
</dbReference>
<dbReference type="KEGG" id="mei:Msip34_2412"/>
<evidence type="ECO:0000256" key="2">
    <source>
        <dbReference type="ARBA" id="ARBA00005551"/>
    </source>
</evidence>
<feature type="transmembrane region" description="Helical" evidence="12">
    <location>
        <begin position="151"/>
        <end position="175"/>
    </location>
</feature>
<evidence type="ECO:0000259" key="13">
    <source>
        <dbReference type="PROSITE" id="PS51201"/>
    </source>
</evidence>
<dbReference type="GO" id="GO:0008324">
    <property type="term" value="F:monoatomic cation transmembrane transporter activity"/>
    <property type="evidence" value="ECO:0007669"/>
    <property type="project" value="InterPro"/>
</dbReference>
<dbReference type="InterPro" id="IPR038770">
    <property type="entry name" value="Na+/solute_symporter_sf"/>
</dbReference>
<feature type="domain" description="RCK N-terminal" evidence="13">
    <location>
        <begin position="404"/>
        <end position="520"/>
    </location>
</feature>
<dbReference type="GO" id="GO:1902600">
    <property type="term" value="P:proton transmembrane transport"/>
    <property type="evidence" value="ECO:0007669"/>
    <property type="project" value="InterPro"/>
</dbReference>
<accession>C6XAA8</accession>
<feature type="transmembrane region" description="Helical" evidence="12">
    <location>
        <begin position="36"/>
        <end position="54"/>
    </location>
</feature>
<dbReference type="eggNOG" id="COG0475">
    <property type="taxonomic scope" value="Bacteria"/>
</dbReference>
<dbReference type="PROSITE" id="PS51201">
    <property type="entry name" value="RCK_N"/>
    <property type="match status" value="1"/>
</dbReference>
<name>C6XAA8_METGS</name>
<keyword evidence="10 12" id="KW-0472">Membrane</keyword>
<dbReference type="InterPro" id="IPR036291">
    <property type="entry name" value="NAD(P)-bd_dom_sf"/>
</dbReference>
<dbReference type="GO" id="GO:0012505">
    <property type="term" value="C:endomembrane system"/>
    <property type="evidence" value="ECO:0007669"/>
    <property type="project" value="UniProtKB-SubCell"/>
</dbReference>
<keyword evidence="3" id="KW-0813">Transport</keyword>
<dbReference type="InterPro" id="IPR006153">
    <property type="entry name" value="Cation/H_exchanger_TM"/>
</dbReference>
<feature type="transmembrane region" description="Helical" evidence="12">
    <location>
        <begin position="6"/>
        <end position="24"/>
    </location>
</feature>
<feature type="transmembrane region" description="Helical" evidence="12">
    <location>
        <begin position="60"/>
        <end position="78"/>
    </location>
</feature>
<evidence type="ECO:0000256" key="10">
    <source>
        <dbReference type="ARBA" id="ARBA00023136"/>
    </source>
</evidence>
<keyword evidence="5" id="KW-0633">Potassium transport</keyword>
<feature type="transmembrane region" description="Helical" evidence="12">
    <location>
        <begin position="187"/>
        <end position="208"/>
    </location>
</feature>
<dbReference type="Gene3D" id="1.20.1530.20">
    <property type="match status" value="1"/>
</dbReference>
<evidence type="ECO:0000256" key="6">
    <source>
        <dbReference type="ARBA" id="ARBA00022692"/>
    </source>
</evidence>
<dbReference type="OrthoDB" id="9781411at2"/>
<dbReference type="InterPro" id="IPR004771">
    <property type="entry name" value="K/H_exchanger"/>
</dbReference>
<dbReference type="PANTHER" id="PTHR46157:SF4">
    <property type="entry name" value="K(+) EFFLUX ANTIPORTER 3, CHLOROPLASTIC"/>
    <property type="match status" value="1"/>
</dbReference>
<evidence type="ECO:0000256" key="1">
    <source>
        <dbReference type="ARBA" id="ARBA00004127"/>
    </source>
</evidence>
<evidence type="ECO:0000256" key="4">
    <source>
        <dbReference type="ARBA" id="ARBA00022449"/>
    </source>
</evidence>
<reference evidence="14 15" key="2">
    <citation type="journal article" date="2011" name="J. Bacteriol.">
        <title>Genomes of three methylotrophs from a single niche uncover genetic and metabolic divergence of Methylophilaceae.</title>
        <authorList>
            <person name="Lapidus A."/>
            <person name="Clum A."/>
            <person name="Labutti K."/>
            <person name="Kaluzhnaya M.G."/>
            <person name="Lim S."/>
            <person name="Beck D.A."/>
            <person name="Glavina Del Rio T."/>
            <person name="Nolan M."/>
            <person name="Mavromatis K."/>
            <person name="Huntemann M."/>
            <person name="Lucas S."/>
            <person name="Lidstrom M.E."/>
            <person name="Ivanova N."/>
            <person name="Chistoserdova L."/>
        </authorList>
    </citation>
    <scope>NUCLEOTIDE SEQUENCE [LARGE SCALE GENOMIC DNA]</scope>
    <source>
        <strain evidence="14 15">SIP3-4</strain>
    </source>
</reference>
<keyword evidence="15" id="KW-1185">Reference proteome</keyword>
<dbReference type="Pfam" id="PF00999">
    <property type="entry name" value="Na_H_Exchanger"/>
    <property type="match status" value="1"/>
</dbReference>
<dbReference type="PANTHER" id="PTHR46157">
    <property type="entry name" value="K(+) EFFLUX ANTIPORTER 3, CHLOROPLASTIC"/>
    <property type="match status" value="1"/>
</dbReference>
<keyword evidence="7" id="KW-0630">Potassium</keyword>
<keyword evidence="6 12" id="KW-0812">Transmembrane</keyword>
<dbReference type="RefSeq" id="WP_015830927.1">
    <property type="nucleotide sequence ID" value="NC_012969.1"/>
</dbReference>
<dbReference type="eggNOG" id="COG1226">
    <property type="taxonomic scope" value="Bacteria"/>
</dbReference>
<feature type="transmembrane region" description="Helical" evidence="12">
    <location>
        <begin position="364"/>
        <end position="387"/>
    </location>
</feature>
<dbReference type="STRING" id="582744.Msip34_2412"/>
<keyword evidence="9" id="KW-0406">Ion transport</keyword>
<evidence type="ECO:0000313" key="14">
    <source>
        <dbReference type="EMBL" id="ACT51649.1"/>
    </source>
</evidence>
<feature type="transmembrane region" description="Helical" evidence="12">
    <location>
        <begin position="274"/>
        <end position="293"/>
    </location>
</feature>
<feature type="region of interest" description="Disordered" evidence="11">
    <location>
        <begin position="590"/>
        <end position="615"/>
    </location>
</feature>
<protein>
    <submittedName>
        <fullName evidence="14">Potassium efflux system protein</fullName>
    </submittedName>
</protein>
<keyword evidence="4" id="KW-0050">Antiport</keyword>
<evidence type="ECO:0000256" key="9">
    <source>
        <dbReference type="ARBA" id="ARBA00023065"/>
    </source>
</evidence>
<dbReference type="Pfam" id="PF02254">
    <property type="entry name" value="TrkA_N"/>
    <property type="match status" value="1"/>
</dbReference>
<feature type="transmembrane region" description="Helical" evidence="12">
    <location>
        <begin position="118"/>
        <end position="139"/>
    </location>
</feature>
<reference evidence="15" key="1">
    <citation type="submission" date="2009-07" db="EMBL/GenBank/DDBJ databases">
        <title>Complete sequence of chromosome of Methylovorus sp. SIP3-4.</title>
        <authorList>
            <person name="Lucas S."/>
            <person name="Copeland A."/>
            <person name="Lapidus A."/>
            <person name="Glavina del Rio T."/>
            <person name="Tice H."/>
            <person name="Bruce D."/>
            <person name="Goodwin L."/>
            <person name="Pitluck S."/>
            <person name="Clum A."/>
            <person name="Larimer F."/>
            <person name="Land M."/>
            <person name="Hauser L."/>
            <person name="Kyrpides N."/>
            <person name="Mikhailova N."/>
            <person name="Kayluzhnaya M."/>
            <person name="Chistoserdova L."/>
        </authorList>
    </citation>
    <scope>NUCLEOTIDE SEQUENCE [LARGE SCALE GENOMIC DNA]</scope>
    <source>
        <strain evidence="15">SIP3-4</strain>
    </source>
</reference>
<dbReference type="GO" id="GO:0006813">
    <property type="term" value="P:potassium ion transport"/>
    <property type="evidence" value="ECO:0007669"/>
    <property type="project" value="UniProtKB-KW"/>
</dbReference>
<dbReference type="EMBL" id="CP001674">
    <property type="protein sequence ID" value="ACT51649.1"/>
    <property type="molecule type" value="Genomic_DNA"/>
</dbReference>
<gene>
    <name evidence="14" type="ordered locus">Msip34_2412</name>
</gene>
<dbReference type="Proteomes" id="UP000002743">
    <property type="component" value="Chromosome"/>
</dbReference>
<evidence type="ECO:0000256" key="12">
    <source>
        <dbReference type="SAM" id="Phobius"/>
    </source>
</evidence>
<feature type="transmembrane region" description="Helical" evidence="12">
    <location>
        <begin position="299"/>
        <end position="319"/>
    </location>
</feature>
<feature type="transmembrane region" description="Helical" evidence="12">
    <location>
        <begin position="331"/>
        <end position="352"/>
    </location>
</feature>
<feature type="transmembrane region" description="Helical" evidence="12">
    <location>
        <begin position="220"/>
        <end position="238"/>
    </location>
</feature>
<dbReference type="SUPFAM" id="SSF51735">
    <property type="entry name" value="NAD(P)-binding Rossmann-fold domains"/>
    <property type="match status" value="1"/>
</dbReference>
<dbReference type="GO" id="GO:0015297">
    <property type="term" value="F:antiporter activity"/>
    <property type="evidence" value="ECO:0007669"/>
    <property type="project" value="UniProtKB-KW"/>
</dbReference>
<sequence length="615" mass="67632">MAEAHTPALLLQGAVYLGAAVLAVPLSKRLGLGSVLGYLIAGILIGPWGLGLIAETETVLHFSEFGVVMMLFLIGLEIELDKLLELRMPIFGMGGLQVLLTIGLVVALGLFLHLDWRLALVAGMGVAMSSTAIAMQVLAEQGVLAQPSGRSAFAVLLFQDLAVIPLMILLLVIAPGTETATGFHMDWIAITKAIALVVVLIVGGKYLLRPILRYIANTGLREIFIAFALFLIIGVSILMTSVGLSMGLGAFIAGVLLADSEYRQELELDIEPFKGLLLGLFFIAVGMSVNLPLIMQQPWLVLGLGLGFVMLKLVLLFGLARAFGHKSQDALLFALTLSQVGEFAFVIFNAAADARIFTDNTASLLNSVVAISMLTTPLFMLAHGVYLRKRLNRKSSSHDAFEEQRAVIVAGFGRVGQVVTRLLSSVGQPPTVIDFDPNQIDLMRQFGHKAYYGDITRPDVLRAAGIAKAKLLILAIDNAEDALETARYVRKHYPQVTILARARNRSYAFEYMDLQVDFVRETFAGALQLGEKVLTELGYSRFHAYRTAWRFRQHDEKLMWASHPIRNDMQQVVVNSLRMRNDLTRILTEEQQGDDKRERINQGWEQVGRTEADRS</sequence>
<organism evidence="14 15">
    <name type="scientific">Methylovorus glucosotrophus (strain SIP3-4)</name>
    <dbReference type="NCBI Taxonomy" id="582744"/>
    <lineage>
        <taxon>Bacteria</taxon>
        <taxon>Pseudomonadati</taxon>
        <taxon>Pseudomonadota</taxon>
        <taxon>Betaproteobacteria</taxon>
        <taxon>Nitrosomonadales</taxon>
        <taxon>Methylophilaceae</taxon>
        <taxon>Methylovorus</taxon>
    </lineage>
</organism>
<evidence type="ECO:0000256" key="11">
    <source>
        <dbReference type="SAM" id="MobiDB-lite"/>
    </source>
</evidence>
<evidence type="ECO:0000256" key="8">
    <source>
        <dbReference type="ARBA" id="ARBA00022989"/>
    </source>
</evidence>
<evidence type="ECO:0000256" key="5">
    <source>
        <dbReference type="ARBA" id="ARBA00022538"/>
    </source>
</evidence>
<evidence type="ECO:0000313" key="15">
    <source>
        <dbReference type="Proteomes" id="UP000002743"/>
    </source>
</evidence>
<proteinExistence type="inferred from homology"/>
<evidence type="ECO:0000256" key="7">
    <source>
        <dbReference type="ARBA" id="ARBA00022958"/>
    </source>
</evidence>
<dbReference type="GO" id="GO:0005886">
    <property type="term" value="C:plasma membrane"/>
    <property type="evidence" value="ECO:0007669"/>
    <property type="project" value="TreeGrafter"/>
</dbReference>
<feature type="transmembrane region" description="Helical" evidence="12">
    <location>
        <begin position="90"/>
        <end position="112"/>
    </location>
</feature>
<evidence type="ECO:0000256" key="3">
    <source>
        <dbReference type="ARBA" id="ARBA00022448"/>
    </source>
</evidence>
<comment type="subcellular location">
    <subcellularLocation>
        <location evidence="1">Endomembrane system</location>
        <topology evidence="1">Multi-pass membrane protein</topology>
    </subcellularLocation>
</comment>
<keyword evidence="8 12" id="KW-1133">Transmembrane helix</keyword>
<dbReference type="FunFam" id="3.40.50.720:FF:000036">
    <property type="entry name" value="Glutathione-regulated potassium-efflux system protein KefB"/>
    <property type="match status" value="1"/>
</dbReference>